<dbReference type="SUPFAM" id="SSF52540">
    <property type="entry name" value="P-loop containing nucleoside triphosphate hydrolases"/>
    <property type="match status" value="1"/>
</dbReference>
<dbReference type="InterPro" id="IPR027417">
    <property type="entry name" value="P-loop_NTPase"/>
</dbReference>
<evidence type="ECO:0000256" key="2">
    <source>
        <dbReference type="ARBA" id="ARBA00022692"/>
    </source>
</evidence>
<evidence type="ECO:0000259" key="7">
    <source>
        <dbReference type="PROSITE" id="PS50929"/>
    </source>
</evidence>
<organism evidence="8 9">
    <name type="scientific">Algivirga pacifica</name>
    <dbReference type="NCBI Taxonomy" id="1162670"/>
    <lineage>
        <taxon>Bacteria</taxon>
        <taxon>Pseudomonadati</taxon>
        <taxon>Bacteroidota</taxon>
        <taxon>Cytophagia</taxon>
        <taxon>Cytophagales</taxon>
        <taxon>Flammeovirgaceae</taxon>
        <taxon>Algivirga</taxon>
    </lineage>
</organism>
<dbReference type="SUPFAM" id="SSF90123">
    <property type="entry name" value="ABC transporter transmembrane region"/>
    <property type="match status" value="1"/>
</dbReference>
<feature type="domain" description="ABC transmembrane type-1" evidence="7">
    <location>
        <begin position="179"/>
        <end position="456"/>
    </location>
</feature>
<keyword evidence="9" id="KW-1185">Reference proteome</keyword>
<feature type="transmembrane region" description="Helical" evidence="5">
    <location>
        <begin position="393"/>
        <end position="421"/>
    </location>
</feature>
<dbReference type="Gene3D" id="1.20.1560.10">
    <property type="entry name" value="ABC transporter type 1, transmembrane domain"/>
    <property type="match status" value="1"/>
</dbReference>
<evidence type="ECO:0000313" key="9">
    <source>
        <dbReference type="Proteomes" id="UP001500298"/>
    </source>
</evidence>
<evidence type="ECO:0000256" key="5">
    <source>
        <dbReference type="SAM" id="Phobius"/>
    </source>
</evidence>
<keyword evidence="8" id="KW-0547">Nucleotide-binding</keyword>
<dbReference type="PROSITE" id="PS50893">
    <property type="entry name" value="ABC_TRANSPORTER_2"/>
    <property type="match status" value="1"/>
</dbReference>
<dbReference type="Gene3D" id="3.40.50.300">
    <property type="entry name" value="P-loop containing nucleotide triphosphate hydrolases"/>
    <property type="match status" value="1"/>
</dbReference>
<name>A0ABP9DGZ0_9BACT</name>
<keyword evidence="3 5" id="KW-1133">Transmembrane helix</keyword>
<evidence type="ECO:0000313" key="8">
    <source>
        <dbReference type="EMBL" id="GAA4842861.1"/>
    </source>
</evidence>
<keyword evidence="8" id="KW-0067">ATP-binding</keyword>
<keyword evidence="4 5" id="KW-0472">Membrane</keyword>
<dbReference type="PROSITE" id="PS50929">
    <property type="entry name" value="ABC_TM1F"/>
    <property type="match status" value="1"/>
</dbReference>
<gene>
    <name evidence="8" type="ORF">GCM10023331_29940</name>
</gene>
<evidence type="ECO:0000256" key="1">
    <source>
        <dbReference type="ARBA" id="ARBA00004651"/>
    </source>
</evidence>
<dbReference type="Proteomes" id="UP001500298">
    <property type="component" value="Unassembled WGS sequence"/>
</dbReference>
<dbReference type="GO" id="GO:0005524">
    <property type="term" value="F:ATP binding"/>
    <property type="evidence" value="ECO:0007669"/>
    <property type="project" value="UniProtKB-KW"/>
</dbReference>
<evidence type="ECO:0000256" key="4">
    <source>
        <dbReference type="ARBA" id="ARBA00023136"/>
    </source>
</evidence>
<evidence type="ECO:0000256" key="3">
    <source>
        <dbReference type="ARBA" id="ARBA00022989"/>
    </source>
</evidence>
<feature type="transmembrane region" description="Helical" evidence="5">
    <location>
        <begin position="288"/>
        <end position="306"/>
    </location>
</feature>
<dbReference type="InterPro" id="IPR003439">
    <property type="entry name" value="ABC_transporter-like_ATP-bd"/>
</dbReference>
<dbReference type="Pfam" id="PF00664">
    <property type="entry name" value="ABC_membrane"/>
    <property type="match status" value="1"/>
</dbReference>
<dbReference type="PANTHER" id="PTHR43394:SF4">
    <property type="entry name" value="TOXIN SECRETION ABC TRANSPORTER ATP-BINDING PROTEIN"/>
    <property type="match status" value="1"/>
</dbReference>
<comment type="caution">
    <text evidence="8">The sequence shown here is derived from an EMBL/GenBank/DDBJ whole genome shotgun (WGS) entry which is preliminary data.</text>
</comment>
<keyword evidence="2 5" id="KW-0812">Transmembrane</keyword>
<feature type="transmembrane region" description="Helical" evidence="5">
    <location>
        <begin position="312"/>
        <end position="331"/>
    </location>
</feature>
<dbReference type="RefSeq" id="WP_345373209.1">
    <property type="nucleotide sequence ID" value="NZ_BAABJX010000045.1"/>
</dbReference>
<protein>
    <submittedName>
        <fullName evidence="8">ATP-binding cassette domain-containing protein</fullName>
    </submittedName>
</protein>
<reference evidence="9" key="1">
    <citation type="journal article" date="2019" name="Int. J. Syst. Evol. Microbiol.">
        <title>The Global Catalogue of Microorganisms (GCM) 10K type strain sequencing project: providing services to taxonomists for standard genome sequencing and annotation.</title>
        <authorList>
            <consortium name="The Broad Institute Genomics Platform"/>
            <consortium name="The Broad Institute Genome Sequencing Center for Infectious Disease"/>
            <person name="Wu L."/>
            <person name="Ma J."/>
        </authorList>
    </citation>
    <scope>NUCLEOTIDE SEQUENCE [LARGE SCALE GENOMIC DNA]</scope>
    <source>
        <strain evidence="9">JCM 18326</strain>
    </source>
</reference>
<dbReference type="InterPro" id="IPR036640">
    <property type="entry name" value="ABC1_TM_sf"/>
</dbReference>
<dbReference type="PANTHER" id="PTHR43394">
    <property type="entry name" value="ATP-DEPENDENT PERMEASE MDL1, MITOCHONDRIAL"/>
    <property type="match status" value="1"/>
</dbReference>
<feature type="transmembrane region" description="Helical" evidence="5">
    <location>
        <begin position="175"/>
        <end position="199"/>
    </location>
</feature>
<dbReference type="InterPro" id="IPR011527">
    <property type="entry name" value="ABC1_TM_dom"/>
</dbReference>
<comment type="subcellular location">
    <subcellularLocation>
        <location evidence="1">Cell membrane</location>
        <topology evidence="1">Multi-pass membrane protein</topology>
    </subcellularLocation>
</comment>
<dbReference type="Pfam" id="PF00005">
    <property type="entry name" value="ABC_tran"/>
    <property type="match status" value="1"/>
</dbReference>
<feature type="transmembrane region" description="Helical" evidence="5">
    <location>
        <begin position="211"/>
        <end position="231"/>
    </location>
</feature>
<accession>A0ABP9DGZ0</accession>
<dbReference type="InterPro" id="IPR039421">
    <property type="entry name" value="Type_1_exporter"/>
</dbReference>
<sequence length="725" mass="81269">MTSKQFIPILEKLANMIGHDYKDFLLKEPLGKVSDYSNRFDLFLEEINDKASSIDLSLLQQEVEREDLLTFAQSIEYPVLTTYMINDQQIPVIIQYEAEDDDYQVYSFMPGVPAAKEQLSSILPFLLEGGEGKILVATPMVITPLVSESDQSVNKITGPVSRLFSLLNAEKKDIVYIYFYALLISLFSLVLPVGVQAVIELVSGGLEIDSIGILIALVIIATIISGGLQVMQLTMVEVIQRRIFVKAAYEFTYRLPRIKPEALFGQYAPELMNRFFDVLTIQKSLPKLLIDLTASVLQILFGLILLSLYHPFFIMFGVVLVLILGIVFYLTGPKGLNASLIESKYKYKVVHWLEEMARTLYSFKLAGHSSLPFQKTDMLTSNYLHYRQKQFRILIIQFICTVGFKTIVTGGLLIMGTYLLINREITLGQLVATEIVIVLVLGAVEKLILSVETVYHSLTAVEKIGHVTDIEMERQGGITLPKQEGMDIDIKGLKYKFPDKDKMALNNIDLTVKAGERVCITGFNNSGKDTLVRILSGFKDSYSGSVRLNNIPLSNVNLTTLRDYISKNVSEDELFDGTIMDNISMGRAKVSYEDVVWALESVGLWDYVSALPKGLMTEITAAGADFSGSVASKLILARCIADHPQLLILNKTFQEIEKQERLKILSFLTAPENSWTLLAITNDPLMLMTCDRILVMKEGEIVCDGSYKELLDKPDFQSCLLNPFE</sequence>
<dbReference type="EMBL" id="BAABJX010000045">
    <property type="protein sequence ID" value="GAA4842861.1"/>
    <property type="molecule type" value="Genomic_DNA"/>
</dbReference>
<evidence type="ECO:0000259" key="6">
    <source>
        <dbReference type="PROSITE" id="PS50893"/>
    </source>
</evidence>
<proteinExistence type="predicted"/>
<feature type="domain" description="ABC transporter" evidence="6">
    <location>
        <begin position="488"/>
        <end position="723"/>
    </location>
</feature>